<comment type="caution">
    <text evidence="20">The sequence shown here is derived from an EMBL/GenBank/DDBJ whole genome shotgun (WGS) entry which is preliminary data.</text>
</comment>
<keyword evidence="6" id="KW-0805">Transcription regulation</keyword>
<dbReference type="PROSITE" id="PS00027">
    <property type="entry name" value="HOMEOBOX_1"/>
    <property type="match status" value="1"/>
</dbReference>
<dbReference type="FunCoup" id="A0A482XPP6">
    <property type="interactions" value="102"/>
</dbReference>
<dbReference type="SMART" id="SM00389">
    <property type="entry name" value="HOX"/>
    <property type="match status" value="1"/>
</dbReference>
<dbReference type="Proteomes" id="UP000291343">
    <property type="component" value="Unassembled WGS sequence"/>
</dbReference>
<dbReference type="FunFam" id="1.10.10.60:FF:000065">
    <property type="entry name" value="Visual system homeobox 1"/>
    <property type="match status" value="1"/>
</dbReference>
<protein>
    <recommendedName>
        <fullName evidence="3">Visual system homeobox 2</fullName>
    </recommendedName>
    <alternativeName>
        <fullName evidence="12">Ceh-10 homeodomain-containing homolog</fullName>
    </alternativeName>
    <alternativeName>
        <fullName evidence="13">Homeobox protein CHX10</fullName>
    </alternativeName>
</protein>
<evidence type="ECO:0000256" key="16">
    <source>
        <dbReference type="SAM" id="MobiDB-lite"/>
    </source>
</evidence>
<dbReference type="PROSITE" id="PS50071">
    <property type="entry name" value="HOMEOBOX_2"/>
    <property type="match status" value="1"/>
</dbReference>
<evidence type="ECO:0000259" key="17">
    <source>
        <dbReference type="PROSITE" id="PS50071"/>
    </source>
</evidence>
<evidence type="ECO:0000256" key="2">
    <source>
        <dbReference type="ARBA" id="ARBA00005733"/>
    </source>
</evidence>
<evidence type="ECO:0000256" key="1">
    <source>
        <dbReference type="ARBA" id="ARBA00004123"/>
    </source>
</evidence>
<keyword evidence="4" id="KW-0217">Developmental protein</keyword>
<evidence type="ECO:0000259" key="19">
    <source>
        <dbReference type="PROSITE" id="PS51496"/>
    </source>
</evidence>
<evidence type="ECO:0000256" key="9">
    <source>
        <dbReference type="ARBA" id="ARBA00023163"/>
    </source>
</evidence>
<comment type="subcellular location">
    <subcellularLocation>
        <location evidence="1 14 15">Nucleus</location>
    </subcellularLocation>
</comment>
<feature type="region of interest" description="Disordered" evidence="16">
    <location>
        <begin position="315"/>
        <end position="426"/>
    </location>
</feature>
<dbReference type="SMR" id="A0A482XPP6"/>
<dbReference type="InterPro" id="IPR023339">
    <property type="entry name" value="CVC"/>
</dbReference>
<feature type="domain" description="Homeobox" evidence="17">
    <location>
        <begin position="200"/>
        <end position="260"/>
    </location>
</feature>
<dbReference type="Pfam" id="PF03826">
    <property type="entry name" value="OAR"/>
    <property type="match status" value="1"/>
</dbReference>
<evidence type="ECO:0000256" key="12">
    <source>
        <dbReference type="ARBA" id="ARBA00030203"/>
    </source>
</evidence>
<evidence type="ECO:0000256" key="5">
    <source>
        <dbReference type="ARBA" id="ARBA00022606"/>
    </source>
</evidence>
<evidence type="ECO:0000313" key="21">
    <source>
        <dbReference type="Proteomes" id="UP000291343"/>
    </source>
</evidence>
<dbReference type="InterPro" id="IPR003654">
    <property type="entry name" value="OAR_dom"/>
</dbReference>
<dbReference type="InterPro" id="IPR052294">
    <property type="entry name" value="VSX_homeobox_regulators"/>
</dbReference>
<dbReference type="GO" id="GO:0007601">
    <property type="term" value="P:visual perception"/>
    <property type="evidence" value="ECO:0007669"/>
    <property type="project" value="UniProtKB-KW"/>
</dbReference>
<evidence type="ECO:0000256" key="7">
    <source>
        <dbReference type="ARBA" id="ARBA00023125"/>
    </source>
</evidence>
<keyword evidence="7 14" id="KW-0238">DNA-binding</keyword>
<keyword evidence="9" id="KW-0804">Transcription</keyword>
<dbReference type="AlphaFoldDB" id="A0A482XPP6"/>
<feature type="domain" description="CVC" evidence="19">
    <location>
        <begin position="262"/>
        <end position="313"/>
    </location>
</feature>
<dbReference type="EMBL" id="QKKF02003370">
    <property type="protein sequence ID" value="RZF47736.1"/>
    <property type="molecule type" value="Genomic_DNA"/>
</dbReference>
<dbReference type="OrthoDB" id="6159439at2759"/>
<feature type="compositionally biased region" description="Basic and acidic residues" evidence="16">
    <location>
        <begin position="359"/>
        <end position="368"/>
    </location>
</feature>
<keyword evidence="5" id="KW-0716">Sensory transduction</keyword>
<dbReference type="STRING" id="195883.A0A482XPP6"/>
<proteinExistence type="inferred from homology"/>
<dbReference type="SUPFAM" id="SSF46689">
    <property type="entry name" value="Homeodomain-like"/>
    <property type="match status" value="1"/>
</dbReference>
<dbReference type="PANTHER" id="PTHR46892">
    <property type="entry name" value="VISUAL SYSTEM HOMEOBOX 2"/>
    <property type="match status" value="1"/>
</dbReference>
<dbReference type="GO" id="GO:0000981">
    <property type="term" value="F:DNA-binding transcription factor activity, RNA polymerase II-specific"/>
    <property type="evidence" value="ECO:0007669"/>
    <property type="project" value="InterPro"/>
</dbReference>
<dbReference type="InParanoid" id="A0A482XPP6"/>
<dbReference type="CDD" id="cd00086">
    <property type="entry name" value="homeodomain"/>
    <property type="match status" value="1"/>
</dbReference>
<evidence type="ECO:0000313" key="20">
    <source>
        <dbReference type="EMBL" id="RZF47736.1"/>
    </source>
</evidence>
<sequence length="531" mass="56433">MLATSPSPPFITDHHQLIAAAAATLALPPGPTTTADPGTIRVTAPSAGGEKEQQIVTSQRRMPQRSPFAIQELLGLGDSSSAGSVHHHRNAAGVHGSGMHGGGYPGAYSMAAVNASRMAYFNAQAAVAAAFLPHNLSASIGPGPPPGSNHHGTPPGFPQLQKSAGFPAGACMPGLGHLHQDSAKDFGADSIGSFGSGKKKKKRRHRTIFTSYQLEELEKAFKEAHYPDVYAREMLSLKTDLPEDRIQVWFQNRRAKWRKTEKCWGRSTIMAEYGLYGAMVRHSLPLPETILKSAKENECVAPWLLGMHRKSLEAADQLKDDSEGDQAGRQSGGEGGEGGGGRGGDDDDSSQEGGMTSSRRKEVEEGGQHQESTPGARQQRSMDKNEVSSLSSSLGPSSGQEGGGGTPSTAQEQLQQHQLRLQQELSSHQAAVMHQLAASAVSADPEQFRNNSIACLRAKAQEHSAKMLGLSSSASHAEATHASLLLNSVSQLMRGSRMPHQDANGNTLHPHSHLNHAQDLVTSSDNSSSMF</sequence>
<evidence type="ECO:0000256" key="3">
    <source>
        <dbReference type="ARBA" id="ARBA00014891"/>
    </source>
</evidence>
<comment type="similarity">
    <text evidence="2">Belongs to the paired homeobox family.</text>
</comment>
<dbReference type="PANTHER" id="PTHR46892:SF3">
    <property type="entry name" value="VISUAL SYSTEM HOMEOBOX 2"/>
    <property type="match status" value="1"/>
</dbReference>
<dbReference type="GO" id="GO:1990837">
    <property type="term" value="F:sequence-specific double-stranded DNA binding"/>
    <property type="evidence" value="ECO:0007669"/>
    <property type="project" value="TreeGrafter"/>
</dbReference>
<dbReference type="InterPro" id="IPR017970">
    <property type="entry name" value="Homeobox_CS"/>
</dbReference>
<accession>A0A482XPP6</accession>
<evidence type="ECO:0000256" key="13">
    <source>
        <dbReference type="ARBA" id="ARBA00031274"/>
    </source>
</evidence>
<feature type="region of interest" description="Disordered" evidence="16">
    <location>
        <begin position="140"/>
        <end position="163"/>
    </location>
</feature>
<feature type="compositionally biased region" description="Polar residues" evidence="16">
    <location>
        <begin position="369"/>
        <end position="379"/>
    </location>
</feature>
<keyword evidence="8 14" id="KW-0371">Homeobox</keyword>
<dbReference type="InterPro" id="IPR001356">
    <property type="entry name" value="HD"/>
</dbReference>
<reference evidence="20 21" key="1">
    <citation type="journal article" date="2017" name="Gigascience">
        <title>Genome sequence of the small brown planthopper, Laodelphax striatellus.</title>
        <authorList>
            <person name="Zhu J."/>
            <person name="Jiang F."/>
            <person name="Wang X."/>
            <person name="Yang P."/>
            <person name="Bao Y."/>
            <person name="Zhao W."/>
            <person name="Wang W."/>
            <person name="Lu H."/>
            <person name="Wang Q."/>
            <person name="Cui N."/>
            <person name="Li J."/>
            <person name="Chen X."/>
            <person name="Luo L."/>
            <person name="Yu J."/>
            <person name="Kang L."/>
            <person name="Cui F."/>
        </authorList>
    </citation>
    <scope>NUCLEOTIDE SEQUENCE [LARGE SCALE GENOMIC DNA]</scope>
    <source>
        <strain evidence="20">Lst14</strain>
    </source>
</reference>
<feature type="compositionally biased region" description="Gly residues" evidence="16">
    <location>
        <begin position="330"/>
        <end position="342"/>
    </location>
</feature>
<feature type="domain" description="OAR" evidence="18">
    <location>
        <begin position="451"/>
        <end position="464"/>
    </location>
</feature>
<evidence type="ECO:0000256" key="8">
    <source>
        <dbReference type="ARBA" id="ARBA00023155"/>
    </source>
</evidence>
<evidence type="ECO:0000256" key="4">
    <source>
        <dbReference type="ARBA" id="ARBA00022473"/>
    </source>
</evidence>
<name>A0A482XPP6_LAOST</name>
<gene>
    <name evidence="20" type="ORF">LSTR_LSTR006000</name>
</gene>
<keyword evidence="21" id="KW-1185">Reference proteome</keyword>
<keyword evidence="10 14" id="KW-0539">Nucleus</keyword>
<evidence type="ECO:0000256" key="6">
    <source>
        <dbReference type="ARBA" id="ARBA00023015"/>
    </source>
</evidence>
<dbReference type="Gene3D" id="1.10.10.60">
    <property type="entry name" value="Homeodomain-like"/>
    <property type="match status" value="1"/>
</dbReference>
<organism evidence="20 21">
    <name type="scientific">Laodelphax striatellus</name>
    <name type="common">Small brown planthopper</name>
    <name type="synonym">Delphax striatella</name>
    <dbReference type="NCBI Taxonomy" id="195883"/>
    <lineage>
        <taxon>Eukaryota</taxon>
        <taxon>Metazoa</taxon>
        <taxon>Ecdysozoa</taxon>
        <taxon>Arthropoda</taxon>
        <taxon>Hexapoda</taxon>
        <taxon>Insecta</taxon>
        <taxon>Pterygota</taxon>
        <taxon>Neoptera</taxon>
        <taxon>Paraneoptera</taxon>
        <taxon>Hemiptera</taxon>
        <taxon>Auchenorrhyncha</taxon>
        <taxon>Fulgoroidea</taxon>
        <taxon>Delphacidae</taxon>
        <taxon>Criomorphinae</taxon>
        <taxon>Laodelphax</taxon>
    </lineage>
</organism>
<dbReference type="PROSITE" id="PS50803">
    <property type="entry name" value="OAR"/>
    <property type="match status" value="1"/>
</dbReference>
<evidence type="ECO:0000256" key="15">
    <source>
        <dbReference type="RuleBase" id="RU000682"/>
    </source>
</evidence>
<dbReference type="PROSITE" id="PS51496">
    <property type="entry name" value="CVC"/>
    <property type="match status" value="1"/>
</dbReference>
<dbReference type="InterPro" id="IPR009057">
    <property type="entry name" value="Homeodomain-like_sf"/>
</dbReference>
<feature type="region of interest" description="Disordered" evidence="16">
    <location>
        <begin position="495"/>
        <end position="531"/>
    </location>
</feature>
<dbReference type="GO" id="GO:0005634">
    <property type="term" value="C:nucleus"/>
    <property type="evidence" value="ECO:0007669"/>
    <property type="project" value="UniProtKB-SubCell"/>
</dbReference>
<evidence type="ECO:0000259" key="18">
    <source>
        <dbReference type="PROSITE" id="PS50803"/>
    </source>
</evidence>
<feature type="compositionally biased region" description="Low complexity" evidence="16">
    <location>
        <begin position="407"/>
        <end position="426"/>
    </location>
</feature>
<feature type="compositionally biased region" description="Low complexity" evidence="16">
    <location>
        <begin position="388"/>
        <end position="399"/>
    </location>
</feature>
<feature type="DNA-binding region" description="Homeobox" evidence="14">
    <location>
        <begin position="202"/>
        <end position="261"/>
    </location>
</feature>
<feature type="compositionally biased region" description="Polar residues" evidence="16">
    <location>
        <begin position="520"/>
        <end position="531"/>
    </location>
</feature>
<evidence type="ECO:0000256" key="10">
    <source>
        <dbReference type="ARBA" id="ARBA00023242"/>
    </source>
</evidence>
<evidence type="ECO:0000256" key="11">
    <source>
        <dbReference type="ARBA" id="ARBA00023305"/>
    </source>
</evidence>
<keyword evidence="11" id="KW-0844">Vision</keyword>
<evidence type="ECO:0000256" key="14">
    <source>
        <dbReference type="PROSITE-ProRule" id="PRU00108"/>
    </source>
</evidence>
<dbReference type="Pfam" id="PF00046">
    <property type="entry name" value="Homeodomain"/>
    <property type="match status" value="1"/>
</dbReference>